<feature type="domain" description="AAA+ ATPase" evidence="4">
    <location>
        <begin position="294"/>
        <end position="438"/>
    </location>
</feature>
<dbReference type="RefSeq" id="WP_307154346.1">
    <property type="nucleotide sequence ID" value="NZ_JAUSUK010000002.1"/>
</dbReference>
<dbReference type="GO" id="GO:0005524">
    <property type="term" value="F:ATP binding"/>
    <property type="evidence" value="ECO:0007669"/>
    <property type="project" value="UniProtKB-KW"/>
</dbReference>
<organism evidence="5 6">
    <name type="scientific">Rhodopseudomonas julia</name>
    <dbReference type="NCBI Taxonomy" id="200617"/>
    <lineage>
        <taxon>Bacteria</taxon>
        <taxon>Pseudomonadati</taxon>
        <taxon>Pseudomonadota</taxon>
        <taxon>Alphaproteobacteria</taxon>
        <taxon>Hyphomicrobiales</taxon>
        <taxon>Nitrobacteraceae</taxon>
        <taxon>Rhodopseudomonas</taxon>
    </lineage>
</organism>
<dbReference type="PANTHER" id="PTHR43553:SF24">
    <property type="entry name" value="ENERGY-COUPLING FACTOR TRANSPORTER ATP-BINDING PROTEIN ECFA1"/>
    <property type="match status" value="1"/>
</dbReference>
<evidence type="ECO:0000256" key="2">
    <source>
        <dbReference type="ARBA" id="ARBA00022741"/>
    </source>
</evidence>
<accession>A0ABU0CAN3</accession>
<evidence type="ECO:0000259" key="4">
    <source>
        <dbReference type="SMART" id="SM00382"/>
    </source>
</evidence>
<dbReference type="PANTHER" id="PTHR43553">
    <property type="entry name" value="HEAVY METAL TRANSPORTER"/>
    <property type="match status" value="1"/>
</dbReference>
<keyword evidence="6" id="KW-1185">Reference proteome</keyword>
<dbReference type="EMBL" id="JAUSUK010000002">
    <property type="protein sequence ID" value="MDQ0326137.1"/>
    <property type="molecule type" value="Genomic_DNA"/>
</dbReference>
<evidence type="ECO:0000313" key="5">
    <source>
        <dbReference type="EMBL" id="MDQ0326137.1"/>
    </source>
</evidence>
<keyword evidence="1" id="KW-0813">Transport</keyword>
<protein>
    <submittedName>
        <fullName evidence="5">Energy-coupling factor transporter ATP-binding protein EcfA2</fullName>
    </submittedName>
</protein>
<sequence>MHLRIQAGTAEIAGHAFSVPQDIDWETGDIVYLDAVSCERPSLFLELLSGLARFSNYSQPVEGRAMVRRPFPVRGLELFSYDLSDGSRFELTMSDADCPAGLDFRLHRAQTIGFVFGEPKQYSVGRNVAEEIRYSFAALGREAPSDLSAFDKYGLTKILAHPTQSLSGGESHRLNIACAVETGSPFLILDLSAANLDRDFKAFLKGLLQEIRETRIVLIYDGGRGDFVDLCRRAARISSGRVEAADAASVQHARASRAALLLTDPARDDAAPVLVAEGFSHAGLAHPFSAALREGEHALFLAPNGTGKTSLARGLVGINAAHSGRLWRREGSRIAATFQYPDRLPVHLTVGELDRGGVFRFHFPELGRDACVADLPLSRKKLLYVLAFLAMPLDILVLDEPFAGLDRPEMEILLAQINAATGLSAMIFSHEAEIDAETMRHLI</sequence>
<dbReference type="InterPro" id="IPR003593">
    <property type="entry name" value="AAA+_ATPase"/>
</dbReference>
<evidence type="ECO:0000313" key="6">
    <source>
        <dbReference type="Proteomes" id="UP001230253"/>
    </source>
</evidence>
<gene>
    <name evidence="5" type="ORF">J2R99_002006</name>
</gene>
<name>A0ABU0CAN3_9BRAD</name>
<reference evidence="5 6" key="1">
    <citation type="submission" date="2023-07" db="EMBL/GenBank/DDBJ databases">
        <title>Genomic Encyclopedia of Type Strains, Phase IV (KMG-IV): sequencing the most valuable type-strain genomes for metagenomic binning, comparative biology and taxonomic classification.</title>
        <authorList>
            <person name="Goeker M."/>
        </authorList>
    </citation>
    <scope>NUCLEOTIDE SEQUENCE [LARGE SCALE GENOMIC DNA]</scope>
    <source>
        <strain evidence="5 6">DSM 11549</strain>
    </source>
</reference>
<proteinExistence type="predicted"/>
<keyword evidence="2" id="KW-0547">Nucleotide-binding</keyword>
<comment type="caution">
    <text evidence="5">The sequence shown here is derived from an EMBL/GenBank/DDBJ whole genome shotgun (WGS) entry which is preliminary data.</text>
</comment>
<dbReference type="Proteomes" id="UP001230253">
    <property type="component" value="Unassembled WGS sequence"/>
</dbReference>
<dbReference type="SMART" id="SM00382">
    <property type="entry name" value="AAA"/>
    <property type="match status" value="1"/>
</dbReference>
<dbReference type="InterPro" id="IPR050095">
    <property type="entry name" value="ECF_ABC_transporter_ATP-bd"/>
</dbReference>
<dbReference type="InterPro" id="IPR027417">
    <property type="entry name" value="P-loop_NTPase"/>
</dbReference>
<evidence type="ECO:0000256" key="3">
    <source>
        <dbReference type="ARBA" id="ARBA00022840"/>
    </source>
</evidence>
<evidence type="ECO:0000256" key="1">
    <source>
        <dbReference type="ARBA" id="ARBA00022448"/>
    </source>
</evidence>
<dbReference type="SUPFAM" id="SSF52540">
    <property type="entry name" value="P-loop containing nucleoside triphosphate hydrolases"/>
    <property type="match status" value="2"/>
</dbReference>
<keyword evidence="3 5" id="KW-0067">ATP-binding</keyword>
<dbReference type="Gene3D" id="3.40.50.300">
    <property type="entry name" value="P-loop containing nucleotide triphosphate hydrolases"/>
    <property type="match status" value="2"/>
</dbReference>